<comment type="cofactor">
    <cofactor evidence="6">
        <name>[2Fe-2S] cluster</name>
        <dbReference type="ChEBI" id="CHEBI:190135"/>
    </cofactor>
</comment>
<feature type="domain" description="2Fe-2S ferredoxin-type" evidence="7">
    <location>
        <begin position="2"/>
        <end position="103"/>
    </location>
</feature>
<dbReference type="AlphaFoldDB" id="A0A840C6Y4"/>
<keyword evidence="3" id="KW-0479">Metal-binding</keyword>
<dbReference type="PANTHER" id="PTHR23426">
    <property type="entry name" value="FERREDOXIN/ADRENODOXIN"/>
    <property type="match status" value="1"/>
</dbReference>
<dbReference type="GO" id="GO:0046872">
    <property type="term" value="F:metal ion binding"/>
    <property type="evidence" value="ECO:0007669"/>
    <property type="project" value="UniProtKB-KW"/>
</dbReference>
<reference evidence="8" key="1">
    <citation type="submission" date="2020-08" db="EMBL/GenBank/DDBJ databases">
        <title>Genomic Encyclopedia of Type Strains, Phase IV (KMG-IV): sequencing the most valuable type-strain genomes for metagenomic binning, comparative biology and taxonomic classification.</title>
        <authorList>
            <person name="Goeker M."/>
        </authorList>
    </citation>
    <scope>NUCLEOTIDE SEQUENCE [LARGE SCALE GENOMIC DNA]</scope>
    <source>
        <strain evidence="8">DSM 105040</strain>
    </source>
</reference>
<comment type="caution">
    <text evidence="8">The sequence shown here is derived from an EMBL/GenBank/DDBJ whole genome shotgun (WGS) entry which is preliminary data.</text>
</comment>
<dbReference type="PANTHER" id="PTHR23426:SF65">
    <property type="entry name" value="FERREDOXIN-2, MITOCHONDRIAL"/>
    <property type="match status" value="1"/>
</dbReference>
<evidence type="ECO:0000256" key="5">
    <source>
        <dbReference type="ARBA" id="ARBA00023014"/>
    </source>
</evidence>
<dbReference type="EMBL" id="JACIEQ010000001">
    <property type="protein sequence ID" value="MBB4021674.1"/>
    <property type="molecule type" value="Genomic_DNA"/>
</dbReference>
<evidence type="ECO:0000313" key="8">
    <source>
        <dbReference type="EMBL" id="MBB4021674.1"/>
    </source>
</evidence>
<dbReference type="InterPro" id="IPR036010">
    <property type="entry name" value="2Fe-2S_ferredoxin-like_sf"/>
</dbReference>
<dbReference type="Pfam" id="PF00111">
    <property type="entry name" value="Fer2"/>
    <property type="match status" value="1"/>
</dbReference>
<dbReference type="CDD" id="cd00207">
    <property type="entry name" value="fer2"/>
    <property type="match status" value="1"/>
</dbReference>
<keyword evidence="5" id="KW-0411">Iron-sulfur</keyword>
<evidence type="ECO:0000256" key="3">
    <source>
        <dbReference type="ARBA" id="ARBA00022723"/>
    </source>
</evidence>
<proteinExistence type="inferred from homology"/>
<gene>
    <name evidence="8" type="ORF">GGR17_001465</name>
</gene>
<dbReference type="GO" id="GO:0005829">
    <property type="term" value="C:cytosol"/>
    <property type="evidence" value="ECO:0007669"/>
    <property type="project" value="TreeGrafter"/>
</dbReference>
<evidence type="ECO:0000313" key="9">
    <source>
        <dbReference type="Proteomes" id="UP000585681"/>
    </source>
</evidence>
<name>A0A840C6Y4_9RHOB</name>
<dbReference type="InterPro" id="IPR001041">
    <property type="entry name" value="2Fe-2S_ferredoxin-type"/>
</dbReference>
<dbReference type="Gene3D" id="3.10.20.30">
    <property type="match status" value="1"/>
</dbReference>
<dbReference type="Proteomes" id="UP000585681">
    <property type="component" value="Unassembled WGS sequence"/>
</dbReference>
<dbReference type="GO" id="GO:0051537">
    <property type="term" value="F:2 iron, 2 sulfur cluster binding"/>
    <property type="evidence" value="ECO:0007669"/>
    <property type="project" value="UniProtKB-KW"/>
</dbReference>
<evidence type="ECO:0000256" key="6">
    <source>
        <dbReference type="ARBA" id="ARBA00034078"/>
    </source>
</evidence>
<dbReference type="PRINTS" id="PR00355">
    <property type="entry name" value="ADRENODOXIN"/>
</dbReference>
<dbReference type="SUPFAM" id="SSF54292">
    <property type="entry name" value="2Fe-2S ferredoxin-like"/>
    <property type="match status" value="1"/>
</dbReference>
<dbReference type="GO" id="GO:0140647">
    <property type="term" value="P:P450-containing electron transport chain"/>
    <property type="evidence" value="ECO:0007669"/>
    <property type="project" value="InterPro"/>
</dbReference>
<evidence type="ECO:0000256" key="4">
    <source>
        <dbReference type="ARBA" id="ARBA00023004"/>
    </source>
</evidence>
<comment type="similarity">
    <text evidence="1">Belongs to the adrenodoxin/putidaredoxin family.</text>
</comment>
<keyword evidence="2" id="KW-0001">2Fe-2S</keyword>
<organism evidence="8 9">
    <name type="scientific">Actibacterium naphthalenivorans</name>
    <dbReference type="NCBI Taxonomy" id="1614693"/>
    <lineage>
        <taxon>Bacteria</taxon>
        <taxon>Pseudomonadati</taxon>
        <taxon>Pseudomonadota</taxon>
        <taxon>Alphaproteobacteria</taxon>
        <taxon>Rhodobacterales</taxon>
        <taxon>Roseobacteraceae</taxon>
        <taxon>Actibacterium</taxon>
    </lineage>
</organism>
<dbReference type="GO" id="GO:0009055">
    <property type="term" value="F:electron transfer activity"/>
    <property type="evidence" value="ECO:0007669"/>
    <property type="project" value="TreeGrafter"/>
</dbReference>
<dbReference type="PROSITE" id="PS51085">
    <property type="entry name" value="2FE2S_FER_2"/>
    <property type="match status" value="1"/>
</dbReference>
<evidence type="ECO:0000259" key="7">
    <source>
        <dbReference type="PROSITE" id="PS51085"/>
    </source>
</evidence>
<dbReference type="InterPro" id="IPR001055">
    <property type="entry name" value="Adrenodoxin-like"/>
</dbReference>
<keyword evidence="4" id="KW-0408">Iron</keyword>
<dbReference type="InterPro" id="IPR012675">
    <property type="entry name" value="Beta-grasp_dom_sf"/>
</dbReference>
<keyword evidence="9" id="KW-1185">Reference proteome</keyword>
<dbReference type="RefSeq" id="WP_054540235.1">
    <property type="nucleotide sequence ID" value="NZ_JACIEQ010000001.1"/>
</dbReference>
<evidence type="ECO:0000256" key="2">
    <source>
        <dbReference type="ARBA" id="ARBA00022714"/>
    </source>
</evidence>
<accession>A0A840C6Y4</accession>
<sequence length="104" mass="11117">MPKITYEQPDGTRAELEVEEGMSVMRGAVDNGIDGIVAECGGACACATCQVVIGAEWRDKLPAPGVLEEAMLEDVEGDDRRLSCQIEVTAELDGMVVKIPATQY</sequence>
<evidence type="ECO:0000256" key="1">
    <source>
        <dbReference type="ARBA" id="ARBA00010914"/>
    </source>
</evidence>
<protein>
    <submittedName>
        <fullName evidence="8">2Fe-2S ferredoxin</fullName>
    </submittedName>
</protein>